<dbReference type="EMBL" id="CAJHIT010000004">
    <property type="protein sequence ID" value="CAD6500981.1"/>
    <property type="molecule type" value="Genomic_DNA"/>
</dbReference>
<gene>
    <name evidence="1" type="ORF">BGTH12_LOCUS2339</name>
</gene>
<evidence type="ECO:0000313" key="1">
    <source>
        <dbReference type="EMBL" id="CAD6500981.1"/>
    </source>
</evidence>
<dbReference type="Proteomes" id="UP000683417">
    <property type="component" value="Unassembled WGS sequence"/>
</dbReference>
<protein>
    <submittedName>
        <fullName evidence="1">BgTH12-06682</fullName>
    </submittedName>
</protein>
<name>A0A9W4DJP6_BLUGR</name>
<sequence>MDANAHCPVGLVPATPRLGVPDSTCLGSSWCVARLTLHRFTIHPIFRPRFPGP</sequence>
<dbReference type="AlphaFoldDB" id="A0A9W4DJP6"/>
<comment type="caution">
    <text evidence="1">The sequence shown here is derived from an EMBL/GenBank/DDBJ whole genome shotgun (WGS) entry which is preliminary data.</text>
</comment>
<evidence type="ECO:0000313" key="2">
    <source>
        <dbReference type="Proteomes" id="UP000683417"/>
    </source>
</evidence>
<proteinExistence type="predicted"/>
<reference evidence="1" key="1">
    <citation type="submission" date="2020-10" db="EMBL/GenBank/DDBJ databases">
        <authorList>
            <person name="Muller C M."/>
        </authorList>
    </citation>
    <scope>NUCLEOTIDE SEQUENCE</scope>
    <source>
        <strain evidence="1">THUN-12</strain>
    </source>
</reference>
<organism evidence="1 2">
    <name type="scientific">Blumeria graminis f. sp. triticale</name>
    <dbReference type="NCBI Taxonomy" id="1689686"/>
    <lineage>
        <taxon>Eukaryota</taxon>
        <taxon>Fungi</taxon>
        <taxon>Dikarya</taxon>
        <taxon>Ascomycota</taxon>
        <taxon>Pezizomycotina</taxon>
        <taxon>Leotiomycetes</taxon>
        <taxon>Erysiphales</taxon>
        <taxon>Erysiphaceae</taxon>
        <taxon>Blumeria</taxon>
    </lineage>
</organism>
<accession>A0A9W4DJP6</accession>